<sequence length="899" mass="101134">MLRLNPHILRILQNEFPQHVGPDASKFSILKECHRALSTTPFLSSLDGKTGLPSQTRVVICGGGILGSSVAYHLAQRGWTDVVILEQGRLTCGTTWHSAGLIGQVRTSATEMKILNYSKRLYESLQKDGHDIGWKQTGSISVARTKERLVEFKRKHATAKTVGVETHLMSPIEAKKHCPILFTDDLVGAMWIPQDGVVNAQALSQTLAKWAVSKGVRVYEGVGVTKVVTSKGEVTDVKTTAGDIKCEYFINCAGQWARTVGKMTHPKTVKAPLHSCEHYYLLTKPQDGIHTMMPVVRDYDGQVYFREWGGGMLAGGFESNAKTVFHKGIPEKFEFQLLHEDWDHFQILLDNILHRMPILSTAEVHQLVNGPESFTPDSKWLLGKSPKIKNYYIAAGMNSNGIAAAGGAGRHIAEWIVDGETSLNLWPYDVRRFVRLHNNKKFLRDRMSEALANHYLLRYPREEYKTGRKLRCSPLHTRLEVAGAVFGETMAYERAMYFTNNEDNLIGREMGAHWSWTKPGWFEYVQEEYWACKERVCLMDMSSFAKFEVRSQGDEATAYLNYLCSNKIDNDIGTIVHTGMHNEHGGFENDCTVARLEPNHYYIICPATQQTRGIAWLNTHLPADGSVQVTDVTSMFSGINIVGPHAQQLLADVSDFPTNKTAFRPMTTNLIDVGHASGVRAMRLTHTGEDGFILYIPAEYALHVYDTLITAGKDYGVRNAGYYALRHLRIENFFAFWGLDLDDKTSPLECGRGFRTKLDENDDFIGKAALLRERQNGVKRRFTQFLLDDYDVHNDYWPLGGEPIYRNGHYVGMTTTCGYGFTLEKMVCLGFIGEADSNGEFLVQKNINEWVMSKGAKYEIDIAGVRFPAKPGIYTPKITVQALDPLFVPAPDRSQFFKS</sequence>
<dbReference type="InterPro" id="IPR029043">
    <property type="entry name" value="GcvT/YgfZ_C"/>
</dbReference>
<dbReference type="Gene3D" id="3.30.9.10">
    <property type="entry name" value="D-Amino Acid Oxidase, subunit A, domain 2"/>
    <property type="match status" value="1"/>
</dbReference>
<dbReference type="InterPro" id="IPR006076">
    <property type="entry name" value="FAD-dep_OxRdtase"/>
</dbReference>
<dbReference type="InterPro" id="IPR006222">
    <property type="entry name" value="GCVT_N"/>
</dbReference>
<evidence type="ECO:0000313" key="4">
    <source>
        <dbReference type="Proteomes" id="UP001497497"/>
    </source>
</evidence>
<protein>
    <recommendedName>
        <fullName evidence="2">Rhodanese domain-containing protein</fullName>
    </recommendedName>
</protein>
<comment type="caution">
    <text evidence="3">The sequence shown here is derived from an EMBL/GenBank/DDBJ whole genome shotgun (WGS) entry which is preliminary data.</text>
</comment>
<feature type="domain" description="Rhodanese" evidence="2">
    <location>
        <begin position="58"/>
        <end position="93"/>
    </location>
</feature>
<dbReference type="FunFam" id="3.30.70.1400:FF:000003">
    <property type="entry name" value="Pyruvate dehydrogenase phosphatase regulatory subunit"/>
    <property type="match status" value="1"/>
</dbReference>
<dbReference type="SUPFAM" id="SSF101790">
    <property type="entry name" value="Aminomethyltransferase beta-barrel domain"/>
    <property type="match status" value="1"/>
</dbReference>
<dbReference type="Pfam" id="PF16350">
    <property type="entry name" value="FAO_M"/>
    <property type="match status" value="1"/>
</dbReference>
<dbReference type="SUPFAM" id="SSF103025">
    <property type="entry name" value="Folate-binding domain"/>
    <property type="match status" value="1"/>
</dbReference>
<dbReference type="SUPFAM" id="SSF54373">
    <property type="entry name" value="FAD-linked reductases, C-terminal domain"/>
    <property type="match status" value="1"/>
</dbReference>
<dbReference type="PANTHER" id="PTHR13847:SF193">
    <property type="entry name" value="PYRUVATE DEHYDROGENASE PHOSPHATASE REGULATORY SUBUNIT, MITOCHONDRIAL"/>
    <property type="match status" value="1"/>
</dbReference>
<keyword evidence="4" id="KW-1185">Reference proteome</keyword>
<dbReference type="AlphaFoldDB" id="A0AAV2HIB4"/>
<accession>A0AAV2HIB4</accession>
<dbReference type="GO" id="GO:0005759">
    <property type="term" value="C:mitochondrial matrix"/>
    <property type="evidence" value="ECO:0007669"/>
    <property type="project" value="TreeGrafter"/>
</dbReference>
<proteinExistence type="inferred from homology"/>
<dbReference type="Gene3D" id="3.50.50.60">
    <property type="entry name" value="FAD/NAD(P)-binding domain"/>
    <property type="match status" value="1"/>
</dbReference>
<dbReference type="EMBL" id="CAXITT010000118">
    <property type="protein sequence ID" value="CAL1532543.1"/>
    <property type="molecule type" value="Genomic_DNA"/>
</dbReference>
<name>A0AAV2HIB4_LYMST</name>
<organism evidence="3 4">
    <name type="scientific">Lymnaea stagnalis</name>
    <name type="common">Great pond snail</name>
    <name type="synonym">Helix stagnalis</name>
    <dbReference type="NCBI Taxonomy" id="6523"/>
    <lineage>
        <taxon>Eukaryota</taxon>
        <taxon>Metazoa</taxon>
        <taxon>Spiralia</taxon>
        <taxon>Lophotrochozoa</taxon>
        <taxon>Mollusca</taxon>
        <taxon>Gastropoda</taxon>
        <taxon>Heterobranchia</taxon>
        <taxon>Euthyneura</taxon>
        <taxon>Panpulmonata</taxon>
        <taxon>Hygrophila</taxon>
        <taxon>Lymnaeoidea</taxon>
        <taxon>Lymnaeidae</taxon>
        <taxon>Lymnaea</taxon>
    </lineage>
</organism>
<dbReference type="Pfam" id="PF01571">
    <property type="entry name" value="GCV_T"/>
    <property type="match status" value="1"/>
</dbReference>
<dbReference type="Gene3D" id="3.30.70.1400">
    <property type="entry name" value="Aminomethyltransferase beta-barrel domains"/>
    <property type="match status" value="1"/>
</dbReference>
<reference evidence="3 4" key="1">
    <citation type="submission" date="2024-04" db="EMBL/GenBank/DDBJ databases">
        <authorList>
            <consortium name="Genoscope - CEA"/>
            <person name="William W."/>
        </authorList>
    </citation>
    <scope>NUCLEOTIDE SEQUENCE [LARGE SCALE GENOMIC DNA]</scope>
</reference>
<gene>
    <name evidence="3" type="ORF">GSLYS_00006579001</name>
</gene>
<dbReference type="InterPro" id="IPR001763">
    <property type="entry name" value="Rhodanese-like_dom"/>
</dbReference>
<dbReference type="InterPro" id="IPR027266">
    <property type="entry name" value="TrmE/GcvT-like"/>
</dbReference>
<evidence type="ECO:0000313" key="3">
    <source>
        <dbReference type="EMBL" id="CAL1532543.1"/>
    </source>
</evidence>
<dbReference type="Proteomes" id="UP001497497">
    <property type="component" value="Unassembled WGS sequence"/>
</dbReference>
<dbReference type="InterPro" id="IPR036188">
    <property type="entry name" value="FAD/NAD-bd_sf"/>
</dbReference>
<evidence type="ECO:0000259" key="2">
    <source>
        <dbReference type="PROSITE" id="PS50206"/>
    </source>
</evidence>
<dbReference type="Gene3D" id="2.40.30.110">
    <property type="entry name" value="Aminomethyltransferase beta-barrel domains"/>
    <property type="match status" value="1"/>
</dbReference>
<dbReference type="SUPFAM" id="SSF51905">
    <property type="entry name" value="FAD/NAD(P)-binding domain"/>
    <property type="match status" value="1"/>
</dbReference>
<dbReference type="Pfam" id="PF08669">
    <property type="entry name" value="GCV_T_C"/>
    <property type="match status" value="1"/>
</dbReference>
<dbReference type="Gene3D" id="3.30.1360.120">
    <property type="entry name" value="Probable tRNA modification gtpase trme, domain 1"/>
    <property type="match status" value="1"/>
</dbReference>
<comment type="similarity">
    <text evidence="1">Belongs to the GcvT family.</text>
</comment>
<dbReference type="InterPro" id="IPR032503">
    <property type="entry name" value="FAO_M"/>
</dbReference>
<dbReference type="PANTHER" id="PTHR13847">
    <property type="entry name" value="SARCOSINE DEHYDROGENASE-RELATED"/>
    <property type="match status" value="1"/>
</dbReference>
<dbReference type="PROSITE" id="PS50206">
    <property type="entry name" value="RHODANESE_3"/>
    <property type="match status" value="1"/>
</dbReference>
<dbReference type="InterPro" id="IPR013977">
    <property type="entry name" value="GcvT_C"/>
</dbReference>
<dbReference type="Pfam" id="PF01266">
    <property type="entry name" value="DAO"/>
    <property type="match status" value="1"/>
</dbReference>
<evidence type="ECO:0000256" key="1">
    <source>
        <dbReference type="ARBA" id="ARBA00008609"/>
    </source>
</evidence>